<keyword evidence="4" id="KW-1185">Reference proteome</keyword>
<dbReference type="STRING" id="913774.A0A0C3DBX7"/>
<dbReference type="PROSITE" id="PS50048">
    <property type="entry name" value="ZN2_CY6_FUNGAL_2"/>
    <property type="match status" value="1"/>
</dbReference>
<dbReference type="GO" id="GO:0000981">
    <property type="term" value="F:DNA-binding transcription factor activity, RNA polymerase II-specific"/>
    <property type="evidence" value="ECO:0007669"/>
    <property type="project" value="InterPro"/>
</dbReference>
<evidence type="ECO:0000259" key="2">
    <source>
        <dbReference type="PROSITE" id="PS50048"/>
    </source>
</evidence>
<organism evidence="3 4">
    <name type="scientific">Oidiodendron maius (strain Zn)</name>
    <dbReference type="NCBI Taxonomy" id="913774"/>
    <lineage>
        <taxon>Eukaryota</taxon>
        <taxon>Fungi</taxon>
        <taxon>Dikarya</taxon>
        <taxon>Ascomycota</taxon>
        <taxon>Pezizomycotina</taxon>
        <taxon>Leotiomycetes</taxon>
        <taxon>Leotiomycetes incertae sedis</taxon>
        <taxon>Myxotrichaceae</taxon>
        <taxon>Oidiodendron</taxon>
    </lineage>
</organism>
<dbReference type="InParanoid" id="A0A0C3DBX7"/>
<dbReference type="EMBL" id="KN832870">
    <property type="protein sequence ID" value="KIN08849.1"/>
    <property type="molecule type" value="Genomic_DNA"/>
</dbReference>
<dbReference type="OrthoDB" id="4794000at2759"/>
<gene>
    <name evidence="3" type="ORF">OIDMADRAFT_23599</name>
</gene>
<keyword evidence="1" id="KW-0539">Nucleus</keyword>
<dbReference type="Proteomes" id="UP000054321">
    <property type="component" value="Unassembled WGS sequence"/>
</dbReference>
<evidence type="ECO:0000313" key="3">
    <source>
        <dbReference type="EMBL" id="KIN08849.1"/>
    </source>
</evidence>
<dbReference type="Gene3D" id="4.10.240.10">
    <property type="entry name" value="Zn(2)-C6 fungal-type DNA-binding domain"/>
    <property type="match status" value="1"/>
</dbReference>
<dbReference type="AlphaFoldDB" id="A0A0C3DBX7"/>
<evidence type="ECO:0000256" key="1">
    <source>
        <dbReference type="ARBA" id="ARBA00023242"/>
    </source>
</evidence>
<sequence>MTKPCGPKDRRLRRHRCLYCRQNHVKCDGKSPCSRCVQRDLVCTTSAAAPKPAFVTWQPEIEQSSSAPLDDDRVSAINRFFRGVETSISPLLAALSSNDVRHIIKEDALARDIAVVIGSKTIAQTPSIEAVNRMQHGESISITSQDIRSRFQSRLNMPDACRQNSVLVCALLLSIFDLMEDASGLRWYNTVQQILEQIVCVRGPSGFVGQLELSLFMLCKIYGGLRALNLDEDTCLADIEWRIDGQDSEWAVFDELIGIICVIARLNAKSILWLKAWKQRVQETTGTDLGTLYPNTIDYVENETQAQIAAEITHTASTTLNELRQLEPRFQQCQNINFLSAYYHSGLISLSRLFVDPAWIPYNPPNINESLIKYHSLTSLEFIEKVIPTAHLEAPFLLPPLLVVSLETRDASVRTRIASVLRSVQSQGFAVASSYFADISFIWNIFKCRDETPHNGISLPQENP</sequence>
<dbReference type="InterPro" id="IPR053178">
    <property type="entry name" value="Osmoadaptation_assoc"/>
</dbReference>
<feature type="domain" description="Zn(2)-C6 fungal-type" evidence="2">
    <location>
        <begin position="16"/>
        <end position="45"/>
    </location>
</feature>
<dbReference type="InterPro" id="IPR001138">
    <property type="entry name" value="Zn2Cys6_DnaBD"/>
</dbReference>
<protein>
    <recommendedName>
        <fullName evidence="2">Zn(2)-C6 fungal-type domain-containing protein</fullName>
    </recommendedName>
</protein>
<reference evidence="4" key="2">
    <citation type="submission" date="2015-01" db="EMBL/GenBank/DDBJ databases">
        <title>Evolutionary Origins and Diversification of the Mycorrhizal Mutualists.</title>
        <authorList>
            <consortium name="DOE Joint Genome Institute"/>
            <consortium name="Mycorrhizal Genomics Consortium"/>
            <person name="Kohler A."/>
            <person name="Kuo A."/>
            <person name="Nagy L.G."/>
            <person name="Floudas D."/>
            <person name="Copeland A."/>
            <person name="Barry K.W."/>
            <person name="Cichocki N."/>
            <person name="Veneault-Fourrey C."/>
            <person name="LaButti K."/>
            <person name="Lindquist E.A."/>
            <person name="Lipzen A."/>
            <person name="Lundell T."/>
            <person name="Morin E."/>
            <person name="Murat C."/>
            <person name="Riley R."/>
            <person name="Ohm R."/>
            <person name="Sun H."/>
            <person name="Tunlid A."/>
            <person name="Henrissat B."/>
            <person name="Grigoriev I.V."/>
            <person name="Hibbett D.S."/>
            <person name="Martin F."/>
        </authorList>
    </citation>
    <scope>NUCLEOTIDE SEQUENCE [LARGE SCALE GENOMIC DNA]</scope>
    <source>
        <strain evidence="4">Zn</strain>
    </source>
</reference>
<dbReference type="SMART" id="SM00066">
    <property type="entry name" value="GAL4"/>
    <property type="match status" value="1"/>
</dbReference>
<dbReference type="PANTHER" id="PTHR38111">
    <property type="entry name" value="ZN(2)-C6 FUNGAL-TYPE DOMAIN-CONTAINING PROTEIN-RELATED"/>
    <property type="match status" value="1"/>
</dbReference>
<reference evidence="3 4" key="1">
    <citation type="submission" date="2014-04" db="EMBL/GenBank/DDBJ databases">
        <authorList>
            <consortium name="DOE Joint Genome Institute"/>
            <person name="Kuo A."/>
            <person name="Martino E."/>
            <person name="Perotto S."/>
            <person name="Kohler A."/>
            <person name="Nagy L.G."/>
            <person name="Floudas D."/>
            <person name="Copeland A."/>
            <person name="Barry K.W."/>
            <person name="Cichocki N."/>
            <person name="Veneault-Fourrey C."/>
            <person name="LaButti K."/>
            <person name="Lindquist E.A."/>
            <person name="Lipzen A."/>
            <person name="Lundell T."/>
            <person name="Morin E."/>
            <person name="Murat C."/>
            <person name="Sun H."/>
            <person name="Tunlid A."/>
            <person name="Henrissat B."/>
            <person name="Grigoriev I.V."/>
            <person name="Hibbett D.S."/>
            <person name="Martin F."/>
            <person name="Nordberg H.P."/>
            <person name="Cantor M.N."/>
            <person name="Hua S.X."/>
        </authorList>
    </citation>
    <scope>NUCLEOTIDE SEQUENCE [LARGE SCALE GENOMIC DNA]</scope>
    <source>
        <strain evidence="3 4">Zn</strain>
    </source>
</reference>
<dbReference type="Pfam" id="PF00172">
    <property type="entry name" value="Zn_clus"/>
    <property type="match status" value="1"/>
</dbReference>
<dbReference type="InterPro" id="IPR036864">
    <property type="entry name" value="Zn2-C6_fun-type_DNA-bd_sf"/>
</dbReference>
<dbReference type="SUPFAM" id="SSF57701">
    <property type="entry name" value="Zn2/Cys6 DNA-binding domain"/>
    <property type="match status" value="1"/>
</dbReference>
<proteinExistence type="predicted"/>
<dbReference type="HOGENOM" id="CLU_044233_0_0_1"/>
<dbReference type="GO" id="GO:0008270">
    <property type="term" value="F:zinc ion binding"/>
    <property type="evidence" value="ECO:0007669"/>
    <property type="project" value="InterPro"/>
</dbReference>
<name>A0A0C3DBX7_OIDMZ</name>
<dbReference type="PANTHER" id="PTHR38111:SF2">
    <property type="entry name" value="FINGER DOMAIN PROTEIN, PUTATIVE (AFU_ORTHOLOGUE AFUA_1G01560)-RELATED"/>
    <property type="match status" value="1"/>
</dbReference>
<dbReference type="CDD" id="cd00067">
    <property type="entry name" value="GAL4"/>
    <property type="match status" value="1"/>
</dbReference>
<accession>A0A0C3DBX7</accession>
<evidence type="ECO:0000313" key="4">
    <source>
        <dbReference type="Proteomes" id="UP000054321"/>
    </source>
</evidence>